<evidence type="ECO:0000313" key="3">
    <source>
        <dbReference type="EMBL" id="KAK4415189.1"/>
    </source>
</evidence>
<dbReference type="EMBL" id="JACGWO010000011">
    <property type="protein sequence ID" value="KAK4415189.1"/>
    <property type="molecule type" value="Genomic_DNA"/>
</dbReference>
<reference evidence="3" key="1">
    <citation type="submission" date="2020-06" db="EMBL/GenBank/DDBJ databases">
        <authorList>
            <person name="Li T."/>
            <person name="Hu X."/>
            <person name="Zhang T."/>
            <person name="Song X."/>
            <person name="Zhang H."/>
            <person name="Dai N."/>
            <person name="Sheng W."/>
            <person name="Hou X."/>
            <person name="Wei L."/>
        </authorList>
    </citation>
    <scope>NUCLEOTIDE SEQUENCE</scope>
    <source>
        <strain evidence="3">3651</strain>
        <tissue evidence="3">Leaf</tissue>
    </source>
</reference>
<keyword evidence="2" id="KW-0732">Signal</keyword>
<feature type="signal peptide" evidence="2">
    <location>
        <begin position="1"/>
        <end position="26"/>
    </location>
</feature>
<proteinExistence type="predicted"/>
<protein>
    <recommendedName>
        <fullName evidence="5">Transmembrane protein</fullName>
    </recommendedName>
</protein>
<gene>
    <name evidence="3" type="ORF">Salat_2626100</name>
</gene>
<evidence type="ECO:0000313" key="4">
    <source>
        <dbReference type="Proteomes" id="UP001293254"/>
    </source>
</evidence>
<feature type="region of interest" description="Disordered" evidence="1">
    <location>
        <begin position="25"/>
        <end position="50"/>
    </location>
</feature>
<reference evidence="3" key="2">
    <citation type="journal article" date="2024" name="Plant">
        <title>Genomic evolution and insights into agronomic trait innovations of Sesamum species.</title>
        <authorList>
            <person name="Miao H."/>
            <person name="Wang L."/>
            <person name="Qu L."/>
            <person name="Liu H."/>
            <person name="Sun Y."/>
            <person name="Le M."/>
            <person name="Wang Q."/>
            <person name="Wei S."/>
            <person name="Zheng Y."/>
            <person name="Lin W."/>
            <person name="Duan Y."/>
            <person name="Cao H."/>
            <person name="Xiong S."/>
            <person name="Wang X."/>
            <person name="Wei L."/>
            <person name="Li C."/>
            <person name="Ma Q."/>
            <person name="Ju M."/>
            <person name="Zhao R."/>
            <person name="Li G."/>
            <person name="Mu C."/>
            <person name="Tian Q."/>
            <person name="Mei H."/>
            <person name="Zhang T."/>
            <person name="Gao T."/>
            <person name="Zhang H."/>
        </authorList>
    </citation>
    <scope>NUCLEOTIDE SEQUENCE</scope>
    <source>
        <strain evidence="3">3651</strain>
    </source>
</reference>
<comment type="caution">
    <text evidence="3">The sequence shown here is derived from an EMBL/GenBank/DDBJ whole genome shotgun (WGS) entry which is preliminary data.</text>
</comment>
<evidence type="ECO:0000256" key="1">
    <source>
        <dbReference type="SAM" id="MobiDB-lite"/>
    </source>
</evidence>
<keyword evidence="4" id="KW-1185">Reference proteome</keyword>
<feature type="compositionally biased region" description="Polar residues" evidence="1">
    <location>
        <begin position="26"/>
        <end position="37"/>
    </location>
</feature>
<feature type="compositionally biased region" description="Basic and acidic residues" evidence="1">
    <location>
        <begin position="38"/>
        <end position="50"/>
    </location>
</feature>
<evidence type="ECO:0000256" key="2">
    <source>
        <dbReference type="SAM" id="SignalP"/>
    </source>
</evidence>
<dbReference type="Proteomes" id="UP001293254">
    <property type="component" value="Unassembled WGS sequence"/>
</dbReference>
<name>A0AAE2CAL9_9LAMI</name>
<organism evidence="3 4">
    <name type="scientific">Sesamum alatum</name>
    <dbReference type="NCBI Taxonomy" id="300844"/>
    <lineage>
        <taxon>Eukaryota</taxon>
        <taxon>Viridiplantae</taxon>
        <taxon>Streptophyta</taxon>
        <taxon>Embryophyta</taxon>
        <taxon>Tracheophyta</taxon>
        <taxon>Spermatophyta</taxon>
        <taxon>Magnoliopsida</taxon>
        <taxon>eudicotyledons</taxon>
        <taxon>Gunneridae</taxon>
        <taxon>Pentapetalae</taxon>
        <taxon>asterids</taxon>
        <taxon>lamiids</taxon>
        <taxon>Lamiales</taxon>
        <taxon>Pedaliaceae</taxon>
        <taxon>Sesamum</taxon>
    </lineage>
</organism>
<sequence length="106" mass="11845">MRFALSLCFVALLLLLLSHSPTLTSARNSNEIQSSPSSEHDQETLGLDSLEKSRKMVVQIKKRLRTRIPGGTRARTKSSAGRDDAPSRLIQAYFVISFSMLFAFLM</sequence>
<accession>A0AAE2CAL9</accession>
<dbReference type="AlphaFoldDB" id="A0AAE2CAL9"/>
<evidence type="ECO:0008006" key="5">
    <source>
        <dbReference type="Google" id="ProtNLM"/>
    </source>
</evidence>
<feature type="chain" id="PRO_5042218953" description="Transmembrane protein" evidence="2">
    <location>
        <begin position="27"/>
        <end position="106"/>
    </location>
</feature>